<evidence type="ECO:0000256" key="5">
    <source>
        <dbReference type="ARBA" id="ARBA00022755"/>
    </source>
</evidence>
<sequence>MRVMAAAPEREAMAASSHQAGAYREAHDECGVVGVYGHPEAAAVVRWALLALQHRGQESAGIASLDRHGRVGIHRGMGLVADVLQPEHLARLAGHAAIGHVRYSTTGASRLENAQPILSRFRGRFLAVAHNGNFVNAVELRGRLEEEGSIFQTTTDTEVVAHLVARHGGTTRQALPWVLRQIAGAWALVFLDPDGVIATRDPLGIRPLSLGLLRYSDAQAPAWIVASETCALDSVGATVVREVEPGEVVHLGPDGVRTVARMDLPPGARGTQAGGGLCAFEAIYLARPDSVLFDQSVHGLRKEMGRALALRHPAEADLVTGVPDSSLSAAMGYAEQLGLPFEMGLIRNRYIGRTFIQPGQSERRLAVHAKLNAVRKVVEGRRVVLVDDSIVRGTTARHIVELLRRAGAAQVHVRIASPPYRFPCHYGVDTAHRSELIAAGRDVEAVRAAIGADSLAFLPLETMLDVLKGPACVACFTGVYPVPVEDPADKLALEAPLERVDAGEETGPGKPGSATACGKESARGAGGGHHGAAC</sequence>
<proteinExistence type="inferred from homology"/>
<dbReference type="NCBIfam" id="TIGR01134">
    <property type="entry name" value="purF"/>
    <property type="match status" value="1"/>
</dbReference>
<dbReference type="InterPro" id="IPR005854">
    <property type="entry name" value="PurF"/>
</dbReference>
<evidence type="ECO:0000313" key="12">
    <source>
        <dbReference type="Proteomes" id="UP001332192"/>
    </source>
</evidence>
<feature type="binding site" evidence="7">
    <location>
        <position position="388"/>
    </location>
    <ligand>
        <name>Mg(2+)</name>
        <dbReference type="ChEBI" id="CHEBI:18420"/>
    </ligand>
</feature>
<dbReference type="Gene3D" id="3.60.20.10">
    <property type="entry name" value="Glutamine Phosphoribosylpyrophosphate, subunit 1, domain 1"/>
    <property type="match status" value="1"/>
</dbReference>
<dbReference type="CDD" id="cd06223">
    <property type="entry name" value="PRTases_typeI"/>
    <property type="match status" value="1"/>
</dbReference>
<gene>
    <name evidence="7 11" type="primary">purF</name>
    <name evidence="11" type="ORF">U7230_12220</name>
</gene>
<dbReference type="InterPro" id="IPR017932">
    <property type="entry name" value="GATase_2_dom"/>
</dbReference>
<evidence type="ECO:0000256" key="9">
    <source>
        <dbReference type="SAM" id="MobiDB-lite"/>
    </source>
</evidence>
<dbReference type="Pfam" id="PF00156">
    <property type="entry name" value="Pribosyltran"/>
    <property type="match status" value="1"/>
</dbReference>
<keyword evidence="7" id="KW-0004">4Fe-4S</keyword>
<feature type="binding site" evidence="7">
    <location>
        <position position="475"/>
    </location>
    <ligand>
        <name>[4Fe-4S] cluster</name>
        <dbReference type="ChEBI" id="CHEBI:49883"/>
    </ligand>
</feature>
<feature type="compositionally biased region" description="Gly residues" evidence="9">
    <location>
        <begin position="524"/>
        <end position="534"/>
    </location>
</feature>
<dbReference type="HAMAP" id="MF_01931">
    <property type="entry name" value="PurF"/>
    <property type="match status" value="1"/>
</dbReference>
<keyword evidence="7" id="KW-0479">Metal-binding</keyword>
<feature type="binding site" evidence="7">
    <location>
        <position position="278"/>
    </location>
    <ligand>
        <name>[4Fe-4S] cluster</name>
        <dbReference type="ChEBI" id="CHEBI:49883"/>
    </ligand>
</feature>
<comment type="cofactor">
    <cofactor evidence="7">
        <name>Mg(2+)</name>
        <dbReference type="ChEBI" id="CHEBI:18420"/>
    </cofactor>
    <text evidence="7">Binds 1 Mg(2+) ion per subunit.</text>
</comment>
<comment type="similarity">
    <text evidence="2 7 8">In the C-terminal section; belongs to the purine/pyrimidine phosphoribosyltransferase family.</text>
</comment>
<dbReference type="EC" id="2.4.2.14" evidence="7"/>
<feature type="binding site" evidence="7">
    <location>
        <position position="325"/>
    </location>
    <ligand>
        <name>Mg(2+)</name>
        <dbReference type="ChEBI" id="CHEBI:18420"/>
    </ligand>
</feature>
<keyword evidence="7" id="KW-0408">Iron</keyword>
<organism evidence="11 12">
    <name type="scientific">Carboxydichorda subterranea</name>
    <dbReference type="NCBI Taxonomy" id="3109565"/>
    <lineage>
        <taxon>Bacteria</taxon>
        <taxon>Bacillati</taxon>
        <taxon>Bacillota</taxon>
        <taxon>Limnochordia</taxon>
        <taxon>Limnochordales</taxon>
        <taxon>Geochordaceae</taxon>
        <taxon>Carboxydichorda</taxon>
    </lineage>
</organism>
<evidence type="ECO:0000259" key="10">
    <source>
        <dbReference type="PROSITE" id="PS51278"/>
    </source>
</evidence>
<dbReference type="InterPro" id="IPR000836">
    <property type="entry name" value="PRTase_dom"/>
</dbReference>
<keyword evidence="5 7" id="KW-0658">Purine biosynthesis</keyword>
<feature type="active site" description="Nucleophile" evidence="7">
    <location>
        <position position="30"/>
    </location>
</feature>
<dbReference type="PROSITE" id="PS51278">
    <property type="entry name" value="GATASE_TYPE_2"/>
    <property type="match status" value="1"/>
</dbReference>
<evidence type="ECO:0000256" key="6">
    <source>
        <dbReference type="ARBA" id="ARBA00022962"/>
    </source>
</evidence>
<accession>A0ABZ1BVM7</accession>
<comment type="cofactor">
    <cofactor evidence="7">
        <name>[4Fe-4S] cluster</name>
        <dbReference type="ChEBI" id="CHEBI:49883"/>
    </cofactor>
    <text evidence="7">Binds 1 [4Fe-4S] cluster per subunit.</text>
</comment>
<evidence type="ECO:0000313" key="11">
    <source>
        <dbReference type="EMBL" id="WRP16842.1"/>
    </source>
</evidence>
<dbReference type="GO" id="GO:0004044">
    <property type="term" value="F:amidophosphoribosyltransferase activity"/>
    <property type="evidence" value="ECO:0007669"/>
    <property type="project" value="UniProtKB-EC"/>
</dbReference>
<feature type="domain" description="Glutamine amidotransferase type-2" evidence="10">
    <location>
        <begin position="30"/>
        <end position="254"/>
    </location>
</feature>
<evidence type="ECO:0000256" key="3">
    <source>
        <dbReference type="ARBA" id="ARBA00022676"/>
    </source>
</evidence>
<dbReference type="Pfam" id="PF13522">
    <property type="entry name" value="GATase_6"/>
    <property type="match status" value="1"/>
</dbReference>
<dbReference type="SUPFAM" id="SSF53271">
    <property type="entry name" value="PRTase-like"/>
    <property type="match status" value="1"/>
</dbReference>
<dbReference type="InterPro" id="IPR029055">
    <property type="entry name" value="Ntn_hydrolases_N"/>
</dbReference>
<name>A0ABZ1BVM7_9FIRM</name>
<dbReference type="InterPro" id="IPR035584">
    <property type="entry name" value="PurF_N"/>
</dbReference>
<comment type="catalytic activity">
    <reaction evidence="7 8">
        <text>5-phospho-beta-D-ribosylamine + L-glutamate + diphosphate = 5-phospho-alpha-D-ribose 1-diphosphate + L-glutamine + H2O</text>
        <dbReference type="Rhea" id="RHEA:14905"/>
        <dbReference type="ChEBI" id="CHEBI:15377"/>
        <dbReference type="ChEBI" id="CHEBI:29985"/>
        <dbReference type="ChEBI" id="CHEBI:33019"/>
        <dbReference type="ChEBI" id="CHEBI:58017"/>
        <dbReference type="ChEBI" id="CHEBI:58359"/>
        <dbReference type="ChEBI" id="CHEBI:58681"/>
        <dbReference type="EC" id="2.4.2.14"/>
    </reaction>
</comment>
<comment type="function">
    <text evidence="7">Catalyzes the formation of phosphoribosylamine from phosphoribosylpyrophosphate (PRPP) and glutamine.</text>
</comment>
<feature type="binding site" evidence="7">
    <location>
        <position position="424"/>
    </location>
    <ligand>
        <name>[4Fe-4S] cluster</name>
        <dbReference type="ChEBI" id="CHEBI:49883"/>
    </ligand>
</feature>
<reference evidence="11 12" key="1">
    <citation type="journal article" date="2024" name="Front. Microbiol.">
        <title>Novel thermophilic genera Geochorda gen. nov. and Carboxydochorda gen. nov. from the deep terrestrial subsurface reveal the ecophysiological diversity in the class Limnochordia.</title>
        <authorList>
            <person name="Karnachuk O.V."/>
            <person name="Lukina A.P."/>
            <person name="Avakyan M.R."/>
            <person name="Kadnikov V.V."/>
            <person name="Begmatov S."/>
            <person name="Beletsky A.V."/>
            <person name="Vlasova K.G."/>
            <person name="Novikov A.A."/>
            <person name="Shcherbakova V.A."/>
            <person name="Mardanov A.V."/>
            <person name="Ravin N.V."/>
        </authorList>
    </citation>
    <scope>NUCLEOTIDE SEQUENCE [LARGE SCALE GENOMIC DNA]</scope>
    <source>
        <strain evidence="11 12">L945</strain>
    </source>
</reference>
<evidence type="ECO:0000256" key="7">
    <source>
        <dbReference type="HAMAP-Rule" id="MF_01931"/>
    </source>
</evidence>
<feature type="binding site" evidence="7">
    <location>
        <position position="387"/>
    </location>
    <ligand>
        <name>Mg(2+)</name>
        <dbReference type="ChEBI" id="CHEBI:18420"/>
    </ligand>
</feature>
<comment type="pathway">
    <text evidence="1 7 8">Purine metabolism; IMP biosynthesis via de novo pathway; N(1)-(5-phospho-D-ribosyl)glycinamide from 5-phospho-alpha-D-ribose 1-diphosphate: step 1/2.</text>
</comment>
<dbReference type="PIRSF" id="PIRSF000485">
    <property type="entry name" value="Amd_phspho_trans"/>
    <property type="match status" value="1"/>
</dbReference>
<dbReference type="Gene3D" id="3.40.50.2020">
    <property type="match status" value="1"/>
</dbReference>
<evidence type="ECO:0000256" key="1">
    <source>
        <dbReference type="ARBA" id="ARBA00005209"/>
    </source>
</evidence>
<keyword evidence="3 7" id="KW-0328">Glycosyltransferase</keyword>
<dbReference type="SUPFAM" id="SSF56235">
    <property type="entry name" value="N-terminal nucleophile aminohydrolases (Ntn hydrolases)"/>
    <property type="match status" value="1"/>
</dbReference>
<feature type="region of interest" description="Disordered" evidence="9">
    <location>
        <begin position="500"/>
        <end position="534"/>
    </location>
</feature>
<dbReference type="EMBL" id="CP141615">
    <property type="protein sequence ID" value="WRP16842.1"/>
    <property type="molecule type" value="Genomic_DNA"/>
</dbReference>
<evidence type="ECO:0000256" key="8">
    <source>
        <dbReference type="PIRNR" id="PIRNR000485"/>
    </source>
</evidence>
<evidence type="ECO:0000256" key="2">
    <source>
        <dbReference type="ARBA" id="ARBA00010138"/>
    </source>
</evidence>
<keyword evidence="12" id="KW-1185">Reference proteome</keyword>
<dbReference type="CDD" id="cd00715">
    <property type="entry name" value="GPATase_N"/>
    <property type="match status" value="1"/>
</dbReference>
<dbReference type="Proteomes" id="UP001332192">
    <property type="component" value="Chromosome"/>
</dbReference>
<keyword evidence="4 7" id="KW-0808">Transferase</keyword>
<keyword evidence="6 7" id="KW-0315">Glutamine amidotransferase</keyword>
<dbReference type="PANTHER" id="PTHR11907">
    <property type="entry name" value="AMIDOPHOSPHORIBOSYLTRANSFERASE"/>
    <property type="match status" value="1"/>
</dbReference>
<keyword evidence="7" id="KW-0460">Magnesium</keyword>
<feature type="binding site" evidence="7">
    <location>
        <position position="472"/>
    </location>
    <ligand>
        <name>[4Fe-4S] cluster</name>
        <dbReference type="ChEBI" id="CHEBI:49883"/>
    </ligand>
</feature>
<dbReference type="InterPro" id="IPR029057">
    <property type="entry name" value="PRTase-like"/>
</dbReference>
<evidence type="ECO:0000256" key="4">
    <source>
        <dbReference type="ARBA" id="ARBA00022679"/>
    </source>
</evidence>
<keyword evidence="7" id="KW-0411">Iron-sulfur</keyword>
<protein>
    <recommendedName>
        <fullName evidence="7">Amidophosphoribosyltransferase</fullName>
        <shortName evidence="7">ATase</shortName>
        <ecNumber evidence="7">2.4.2.14</ecNumber>
    </recommendedName>
    <alternativeName>
        <fullName evidence="7">Glutamine phosphoribosylpyrophosphate amidotransferase</fullName>
        <shortName evidence="7">GPATase</shortName>
    </alternativeName>
</protein>